<name>B1YGF8_EXIS2</name>
<proteinExistence type="predicted"/>
<dbReference type="KEGG" id="esi:Exig_1502"/>
<evidence type="ECO:0000313" key="2">
    <source>
        <dbReference type="Proteomes" id="UP000001681"/>
    </source>
</evidence>
<reference evidence="1 2" key="1">
    <citation type="journal article" date="2006" name="Extremophiles">
        <title>Characterization of Exiguobacterium isolates from the Siberian permafrost. Description of Exiguobacterium sibiricum sp. nov.</title>
        <authorList>
            <person name="Rodrigues D.F."/>
            <person name="Goris J."/>
            <person name="Vishnivetskaya T."/>
            <person name="Gilichinsky D."/>
            <person name="Thomashow M.F."/>
            <person name="Tiedje J.M."/>
        </authorList>
    </citation>
    <scope>NUCLEOTIDE SEQUENCE [LARGE SCALE GENOMIC DNA]</scope>
    <source>
        <strain evidence="2">DSM 17290 / CIP 109462 / JCM 13490 / 255-15</strain>
    </source>
</reference>
<dbReference type="AlphaFoldDB" id="B1YGF8"/>
<sequence>MIMIGIFAVIAVGMTILAARRGYRERSMDDRAYTSNDHELDIHHRNDPPSW</sequence>
<reference evidence="1 2" key="2">
    <citation type="journal article" date="2008" name="BMC Genomics">
        <title>Architecture of thermal adaptation in an Exiguobacterium sibiricum strain isolated from 3 million year old permafrost: a genome and transcriptome approach.</title>
        <authorList>
            <person name="Rodrigues D.F."/>
            <person name="Ivanova N."/>
            <person name="He Z."/>
            <person name="Huebner M."/>
            <person name="Zhou J."/>
            <person name="Tiedje J.M."/>
        </authorList>
    </citation>
    <scope>NUCLEOTIDE SEQUENCE [LARGE SCALE GENOMIC DNA]</scope>
    <source>
        <strain evidence="2">DSM 17290 / CIP 109462 / JCM 13490 / 255-15</strain>
    </source>
</reference>
<dbReference type="HOGENOM" id="CLU_3098979_0_0_9"/>
<dbReference type="Proteomes" id="UP000001681">
    <property type="component" value="Chromosome"/>
</dbReference>
<dbReference type="STRING" id="262543.Exig_1502"/>
<evidence type="ECO:0000313" key="1">
    <source>
        <dbReference type="EMBL" id="ACB60962.1"/>
    </source>
</evidence>
<keyword evidence="2" id="KW-1185">Reference proteome</keyword>
<gene>
    <name evidence="1" type="ordered locus">Exig_1502</name>
</gene>
<organism evidence="1 2">
    <name type="scientific">Exiguobacterium sibiricum (strain DSM 17290 / CCUG 55495 / CIP 109462 / JCM 13490 / 255-15)</name>
    <dbReference type="NCBI Taxonomy" id="262543"/>
    <lineage>
        <taxon>Bacteria</taxon>
        <taxon>Bacillati</taxon>
        <taxon>Bacillota</taxon>
        <taxon>Bacilli</taxon>
        <taxon>Bacillales</taxon>
        <taxon>Bacillales Family XII. Incertae Sedis</taxon>
        <taxon>Exiguobacterium</taxon>
    </lineage>
</organism>
<protein>
    <submittedName>
        <fullName evidence="1">Uncharacterized protein</fullName>
    </submittedName>
</protein>
<dbReference type="EMBL" id="CP001022">
    <property type="protein sequence ID" value="ACB60962.1"/>
    <property type="molecule type" value="Genomic_DNA"/>
</dbReference>
<accession>B1YGF8</accession>
<reference evidence="2" key="3">
    <citation type="submission" date="2008-04" db="EMBL/GenBank/DDBJ databases">
        <title>Complete sequence of chromosome of Exiguobacterium sibiricum 255-15.</title>
        <authorList>
            <consortium name="US DOE Joint Genome Institute"/>
            <person name="Copeland A."/>
            <person name="Lucas S."/>
            <person name="Lapidus A."/>
            <person name="Glavina del Rio T."/>
            <person name="Dalin E."/>
            <person name="Tice H."/>
            <person name="Bruce D."/>
            <person name="Goodwin L."/>
            <person name="Pitluck S."/>
            <person name="Kiss H."/>
            <person name="Chertkov O."/>
            <person name="Monk C."/>
            <person name="Brettin T."/>
            <person name="Detter J.C."/>
            <person name="Han C."/>
            <person name="Kuske C.R."/>
            <person name="Schmutz J."/>
            <person name="Larimer F."/>
            <person name="Land M."/>
            <person name="Hauser L."/>
            <person name="Kyrpides N."/>
            <person name="Mikhailova N."/>
            <person name="Vishnivetskaya T."/>
            <person name="Rodrigues D.F."/>
            <person name="Gilichinsky D."/>
            <person name="Tiedje J."/>
            <person name="Richardson P."/>
        </authorList>
    </citation>
    <scope>NUCLEOTIDE SEQUENCE [LARGE SCALE GENOMIC DNA]</scope>
    <source>
        <strain evidence="2">DSM 17290 / CIP 109462 / JCM 13490 / 255-15</strain>
    </source>
</reference>